<evidence type="ECO:0000256" key="11">
    <source>
        <dbReference type="ARBA" id="ARBA00023098"/>
    </source>
</evidence>
<protein>
    <recommendedName>
        <fullName evidence="4 13">Tetraacyldisaccharide 4'-kinase</fullName>
        <ecNumber evidence="3 13">2.7.1.130</ecNumber>
    </recommendedName>
    <alternativeName>
        <fullName evidence="12 13">Lipid A 4'-kinase</fullName>
    </alternativeName>
</protein>
<dbReference type="EC" id="2.7.1.130" evidence="3 13"/>
<keyword evidence="10 13" id="KW-0067">ATP-binding</keyword>
<dbReference type="PANTHER" id="PTHR42724">
    <property type="entry name" value="TETRAACYLDISACCHARIDE 4'-KINASE"/>
    <property type="match status" value="1"/>
</dbReference>
<evidence type="ECO:0000256" key="12">
    <source>
        <dbReference type="ARBA" id="ARBA00029757"/>
    </source>
</evidence>
<evidence type="ECO:0000256" key="5">
    <source>
        <dbReference type="ARBA" id="ARBA00022516"/>
    </source>
</evidence>
<dbReference type="InterPro" id="IPR027417">
    <property type="entry name" value="P-loop_NTPase"/>
</dbReference>
<dbReference type="GO" id="GO:0005886">
    <property type="term" value="C:plasma membrane"/>
    <property type="evidence" value="ECO:0007669"/>
    <property type="project" value="TreeGrafter"/>
</dbReference>
<accession>A0A250JZ48</accession>
<dbReference type="HAMAP" id="MF_00409">
    <property type="entry name" value="LpxK"/>
    <property type="match status" value="1"/>
</dbReference>
<dbReference type="RefSeq" id="WP_095959677.1">
    <property type="nucleotide sequence ID" value="NZ_CP022203.1"/>
</dbReference>
<reference evidence="14 15" key="1">
    <citation type="submission" date="2017-06" db="EMBL/GenBank/DDBJ databases">
        <title>Sequencing and comparative analysis of myxobacterial genomes.</title>
        <authorList>
            <person name="Rupp O."/>
            <person name="Goesmann A."/>
            <person name="Sogaard-Andersen L."/>
        </authorList>
    </citation>
    <scope>NUCLEOTIDE SEQUENCE [LARGE SCALE GENOMIC DNA]</scope>
    <source>
        <strain evidence="14 15">DSM 14697</strain>
    </source>
</reference>
<feature type="binding site" evidence="13">
    <location>
        <begin position="71"/>
        <end position="78"/>
    </location>
    <ligand>
        <name>ATP</name>
        <dbReference type="ChEBI" id="CHEBI:30616"/>
    </ligand>
</feature>
<dbReference type="SUPFAM" id="SSF52540">
    <property type="entry name" value="P-loop containing nucleoside triphosphate hydrolases"/>
    <property type="match status" value="1"/>
</dbReference>
<evidence type="ECO:0000256" key="9">
    <source>
        <dbReference type="ARBA" id="ARBA00022777"/>
    </source>
</evidence>
<sequence length="405" mass="44161">MTPADAPTAIERVFYPPSPEPWERRVLLSPLTVLSWPYAAAVHVRGALYDAGLLRAERVEGLKVLSVGNVNVGGTGKTPAVLHLAEQLVQSGRKVGILTRGYGRATREPLTFIGTEPLPSADVAGDEPLLLARRCPQVRLFVGSDRVASAYRARDEFGLDTVLLDDGFQHRRLARDEDFVVVDESVGLGNGHMLPRGPLREPRGSLRRATLFWLRATATSAAATPSPRLARGVDAVAQEPHAHAHQGDTHRWVPTGDSPERFADTLGGWLPASQGIPRVRTRYRPTAWVDPEGVLHPVTAMTAQPVLALAGLARPGGFLQTLRSLGTELREAALFPDHHRFTADELRDVQARAVRQGARVVTTEKDAVRLPQGFEAWVVRLGVEILEGESHLRRALGLEDVPRGL</sequence>
<evidence type="ECO:0000256" key="2">
    <source>
        <dbReference type="ARBA" id="ARBA00004870"/>
    </source>
</evidence>
<keyword evidence="7 13" id="KW-0808">Transferase</keyword>
<comment type="pathway">
    <text evidence="2 13">Glycolipid biosynthesis; lipid IV(A) biosynthesis; lipid IV(A) from (3R)-3-hydroxytetradecanoyl-[acyl-carrier-protein] and UDP-N-acetyl-alpha-D-glucosamine: step 6/6.</text>
</comment>
<gene>
    <name evidence="13" type="primary">lpxK</name>
    <name evidence="14" type="ORF">MYMAC_004605</name>
</gene>
<dbReference type="AlphaFoldDB" id="A0A250JZ48"/>
<keyword evidence="11 13" id="KW-0443">Lipid metabolism</keyword>
<dbReference type="EMBL" id="CP022203">
    <property type="protein sequence ID" value="ATB48968.1"/>
    <property type="molecule type" value="Genomic_DNA"/>
</dbReference>
<dbReference type="UniPathway" id="UPA00359">
    <property type="reaction ID" value="UER00482"/>
</dbReference>
<keyword evidence="6 13" id="KW-0441">Lipid A biosynthesis</keyword>
<evidence type="ECO:0000256" key="1">
    <source>
        <dbReference type="ARBA" id="ARBA00002274"/>
    </source>
</evidence>
<comment type="catalytic activity">
    <reaction evidence="13">
        <text>a lipid A disaccharide + ATP = a lipid IVA + ADP + H(+)</text>
        <dbReference type="Rhea" id="RHEA:67840"/>
        <dbReference type="ChEBI" id="CHEBI:15378"/>
        <dbReference type="ChEBI" id="CHEBI:30616"/>
        <dbReference type="ChEBI" id="CHEBI:176343"/>
        <dbReference type="ChEBI" id="CHEBI:176425"/>
        <dbReference type="ChEBI" id="CHEBI:456216"/>
        <dbReference type="EC" id="2.7.1.130"/>
    </reaction>
</comment>
<evidence type="ECO:0000256" key="4">
    <source>
        <dbReference type="ARBA" id="ARBA00016436"/>
    </source>
</evidence>
<evidence type="ECO:0000256" key="3">
    <source>
        <dbReference type="ARBA" id="ARBA00012071"/>
    </source>
</evidence>
<comment type="function">
    <text evidence="1 13">Transfers the gamma-phosphate of ATP to the 4'-position of a tetraacyldisaccharide 1-phosphate intermediate (termed DS-1-P) to form tetraacyldisaccharide 1,4'-bis-phosphate (lipid IVA).</text>
</comment>
<dbReference type="InterPro" id="IPR003758">
    <property type="entry name" value="LpxK"/>
</dbReference>
<dbReference type="GO" id="GO:0009029">
    <property type="term" value="F:lipid-A 4'-kinase activity"/>
    <property type="evidence" value="ECO:0007669"/>
    <property type="project" value="UniProtKB-UniRule"/>
</dbReference>
<dbReference type="NCBIfam" id="TIGR00682">
    <property type="entry name" value="lpxK"/>
    <property type="match status" value="1"/>
</dbReference>
<evidence type="ECO:0000256" key="6">
    <source>
        <dbReference type="ARBA" id="ARBA00022556"/>
    </source>
</evidence>
<evidence type="ECO:0000256" key="7">
    <source>
        <dbReference type="ARBA" id="ARBA00022679"/>
    </source>
</evidence>
<proteinExistence type="inferred from homology"/>
<organism evidence="14 15">
    <name type="scientific">Corallococcus macrosporus DSM 14697</name>
    <dbReference type="NCBI Taxonomy" id="1189310"/>
    <lineage>
        <taxon>Bacteria</taxon>
        <taxon>Pseudomonadati</taxon>
        <taxon>Myxococcota</taxon>
        <taxon>Myxococcia</taxon>
        <taxon>Myxococcales</taxon>
        <taxon>Cystobacterineae</taxon>
        <taxon>Myxococcaceae</taxon>
        <taxon>Corallococcus</taxon>
    </lineage>
</organism>
<dbReference type="PANTHER" id="PTHR42724:SF1">
    <property type="entry name" value="TETRAACYLDISACCHARIDE 4'-KINASE, MITOCHONDRIAL-RELATED"/>
    <property type="match status" value="1"/>
</dbReference>
<evidence type="ECO:0000256" key="8">
    <source>
        <dbReference type="ARBA" id="ARBA00022741"/>
    </source>
</evidence>
<evidence type="ECO:0000313" key="14">
    <source>
        <dbReference type="EMBL" id="ATB48968.1"/>
    </source>
</evidence>
<evidence type="ECO:0000313" key="15">
    <source>
        <dbReference type="Proteomes" id="UP000217343"/>
    </source>
</evidence>
<keyword evidence="8 13" id="KW-0547">Nucleotide-binding</keyword>
<evidence type="ECO:0000256" key="10">
    <source>
        <dbReference type="ARBA" id="ARBA00022840"/>
    </source>
</evidence>
<keyword evidence="15" id="KW-1185">Reference proteome</keyword>
<dbReference type="Proteomes" id="UP000217343">
    <property type="component" value="Chromosome"/>
</dbReference>
<keyword evidence="9 13" id="KW-0418">Kinase</keyword>
<dbReference type="OrthoDB" id="9766423at2"/>
<name>A0A250JZ48_9BACT</name>
<dbReference type="KEGG" id="mmas:MYMAC_004605"/>
<comment type="similarity">
    <text evidence="13">Belongs to the LpxK family.</text>
</comment>
<dbReference type="GO" id="GO:0005524">
    <property type="term" value="F:ATP binding"/>
    <property type="evidence" value="ECO:0007669"/>
    <property type="project" value="UniProtKB-UniRule"/>
</dbReference>
<dbReference type="Pfam" id="PF02606">
    <property type="entry name" value="LpxK"/>
    <property type="match status" value="1"/>
</dbReference>
<dbReference type="GO" id="GO:0009245">
    <property type="term" value="P:lipid A biosynthetic process"/>
    <property type="evidence" value="ECO:0007669"/>
    <property type="project" value="UniProtKB-UniRule"/>
</dbReference>
<evidence type="ECO:0000256" key="13">
    <source>
        <dbReference type="HAMAP-Rule" id="MF_00409"/>
    </source>
</evidence>
<keyword evidence="5 13" id="KW-0444">Lipid biosynthesis</keyword>
<dbReference type="GO" id="GO:0009244">
    <property type="term" value="P:lipopolysaccharide core region biosynthetic process"/>
    <property type="evidence" value="ECO:0007669"/>
    <property type="project" value="TreeGrafter"/>
</dbReference>